<sequence length="90" mass="10272">TFRKNLDGPKENKTDSDRLDDPLLWGSIPFKCFLSLHRVRWTLGAQEICFTTPALSRFFSLGQVIPTVRGAGIYQPAMNFALDRLNEGKW</sequence>
<name>A0ACA9SQH0_9GLOM</name>
<accession>A0ACA9SQH0</accession>
<gene>
    <name evidence="1" type="ORF">RPERSI_LOCUS33272</name>
</gene>
<evidence type="ECO:0000313" key="2">
    <source>
        <dbReference type="Proteomes" id="UP000789920"/>
    </source>
</evidence>
<proteinExistence type="predicted"/>
<comment type="caution">
    <text evidence="1">The sequence shown here is derived from an EMBL/GenBank/DDBJ whole genome shotgun (WGS) entry which is preliminary data.</text>
</comment>
<reference evidence="1" key="1">
    <citation type="submission" date="2021-06" db="EMBL/GenBank/DDBJ databases">
        <authorList>
            <person name="Kallberg Y."/>
            <person name="Tangrot J."/>
            <person name="Rosling A."/>
        </authorList>
    </citation>
    <scope>NUCLEOTIDE SEQUENCE</scope>
    <source>
        <strain evidence="1">MA461A</strain>
    </source>
</reference>
<protein>
    <submittedName>
        <fullName evidence="1">4910_t:CDS:1</fullName>
    </submittedName>
</protein>
<dbReference type="Proteomes" id="UP000789920">
    <property type="component" value="Unassembled WGS sequence"/>
</dbReference>
<dbReference type="EMBL" id="CAJVQC010143297">
    <property type="protein sequence ID" value="CAG8844588.1"/>
    <property type="molecule type" value="Genomic_DNA"/>
</dbReference>
<feature type="non-terminal residue" evidence="1">
    <location>
        <position position="1"/>
    </location>
</feature>
<feature type="non-terminal residue" evidence="1">
    <location>
        <position position="90"/>
    </location>
</feature>
<keyword evidence="2" id="KW-1185">Reference proteome</keyword>
<organism evidence="1 2">
    <name type="scientific">Racocetra persica</name>
    <dbReference type="NCBI Taxonomy" id="160502"/>
    <lineage>
        <taxon>Eukaryota</taxon>
        <taxon>Fungi</taxon>
        <taxon>Fungi incertae sedis</taxon>
        <taxon>Mucoromycota</taxon>
        <taxon>Glomeromycotina</taxon>
        <taxon>Glomeromycetes</taxon>
        <taxon>Diversisporales</taxon>
        <taxon>Gigasporaceae</taxon>
        <taxon>Racocetra</taxon>
    </lineage>
</organism>
<evidence type="ECO:0000313" key="1">
    <source>
        <dbReference type="EMBL" id="CAG8844588.1"/>
    </source>
</evidence>